<gene>
    <name evidence="5" type="ORF">UR23_C0018G0016</name>
</gene>
<dbReference type="InterPro" id="IPR056546">
    <property type="entry name" value="MreB_MamK-like"/>
</dbReference>
<comment type="caution">
    <text evidence="5">The sequence shown here is derived from an EMBL/GenBank/DDBJ whole genome shotgun (WGS) entry which is preliminary data.</text>
</comment>
<dbReference type="PANTHER" id="PTHR42749">
    <property type="entry name" value="CELL SHAPE-DETERMINING PROTEIN MREB"/>
    <property type="match status" value="1"/>
</dbReference>
<keyword evidence="2" id="KW-0963">Cytoplasm</keyword>
<evidence type="ECO:0000256" key="3">
    <source>
        <dbReference type="ARBA" id="ARBA00022741"/>
    </source>
</evidence>
<dbReference type="Pfam" id="PF06723">
    <property type="entry name" value="MreB_Mbl"/>
    <property type="match status" value="1"/>
</dbReference>
<dbReference type="PANTHER" id="PTHR42749:SF1">
    <property type="entry name" value="CELL SHAPE-DETERMINING PROTEIN MREB"/>
    <property type="match status" value="1"/>
</dbReference>
<dbReference type="GO" id="GO:0005737">
    <property type="term" value="C:cytoplasm"/>
    <property type="evidence" value="ECO:0007669"/>
    <property type="project" value="UniProtKB-SubCell"/>
</dbReference>
<dbReference type="Gene3D" id="3.30.420.40">
    <property type="match status" value="1"/>
</dbReference>
<dbReference type="Proteomes" id="UP000034349">
    <property type="component" value="Unassembled WGS sequence"/>
</dbReference>
<evidence type="ECO:0000256" key="4">
    <source>
        <dbReference type="ARBA" id="ARBA00022840"/>
    </source>
</evidence>
<comment type="subcellular location">
    <subcellularLocation>
        <location evidence="1">Cytoplasm</location>
    </subcellularLocation>
</comment>
<dbReference type="GO" id="GO:0005524">
    <property type="term" value="F:ATP binding"/>
    <property type="evidence" value="ECO:0007669"/>
    <property type="project" value="UniProtKB-KW"/>
</dbReference>
<keyword evidence="4" id="KW-0067">ATP-binding</keyword>
<dbReference type="SUPFAM" id="SSF53067">
    <property type="entry name" value="Actin-like ATPase domain"/>
    <property type="match status" value="1"/>
</dbReference>
<dbReference type="InterPro" id="IPR043129">
    <property type="entry name" value="ATPase_NBD"/>
</dbReference>
<evidence type="ECO:0000313" key="5">
    <source>
        <dbReference type="EMBL" id="KKP36442.1"/>
    </source>
</evidence>
<sequence length="77" mass="8592">IRNSVSDMLHQIPPELSGDLIYHNIIITGGGSLLKGLSEFLEEKIEIKARLADDPLTSVSRGHGMILENYNEMKKML</sequence>
<protein>
    <submittedName>
        <fullName evidence="5">Rod shape determining protein MreB</fullName>
    </submittedName>
</protein>
<evidence type="ECO:0000256" key="2">
    <source>
        <dbReference type="ARBA" id="ARBA00022490"/>
    </source>
</evidence>
<evidence type="ECO:0000256" key="1">
    <source>
        <dbReference type="ARBA" id="ARBA00004496"/>
    </source>
</evidence>
<accession>A0A0G0BZF0</accession>
<name>A0A0G0BZF0_9BACT</name>
<dbReference type="PATRIC" id="fig|1618475.3.peg.257"/>
<keyword evidence="3" id="KW-0547">Nucleotide-binding</keyword>
<dbReference type="EMBL" id="LBOK01000018">
    <property type="protein sequence ID" value="KKP36442.1"/>
    <property type="molecule type" value="Genomic_DNA"/>
</dbReference>
<organism evidence="5 6">
    <name type="scientific">Candidatus Roizmanbacteria bacterium GW2011_GWA2_32_13</name>
    <dbReference type="NCBI Taxonomy" id="1618475"/>
    <lineage>
        <taxon>Bacteria</taxon>
        <taxon>Candidatus Roizmaniibacteriota</taxon>
    </lineage>
</organism>
<evidence type="ECO:0000313" key="6">
    <source>
        <dbReference type="Proteomes" id="UP000034349"/>
    </source>
</evidence>
<reference evidence="5 6" key="1">
    <citation type="journal article" date="2015" name="Nature">
        <title>rRNA introns, odd ribosomes, and small enigmatic genomes across a large radiation of phyla.</title>
        <authorList>
            <person name="Brown C.T."/>
            <person name="Hug L.A."/>
            <person name="Thomas B.C."/>
            <person name="Sharon I."/>
            <person name="Castelle C.J."/>
            <person name="Singh A."/>
            <person name="Wilkins M.J."/>
            <person name="Williams K.H."/>
            <person name="Banfield J.F."/>
        </authorList>
    </citation>
    <scope>NUCLEOTIDE SEQUENCE [LARGE SCALE GENOMIC DNA]</scope>
</reference>
<dbReference type="AlphaFoldDB" id="A0A0G0BZF0"/>
<proteinExistence type="predicted"/>
<feature type="non-terminal residue" evidence="5">
    <location>
        <position position="1"/>
    </location>
</feature>